<dbReference type="CDD" id="cd01647">
    <property type="entry name" value="RT_LTR"/>
    <property type="match status" value="1"/>
</dbReference>
<evidence type="ECO:0000256" key="1">
    <source>
        <dbReference type="SAM" id="MobiDB-lite"/>
    </source>
</evidence>
<dbReference type="InterPro" id="IPR043502">
    <property type="entry name" value="DNA/RNA_pol_sf"/>
</dbReference>
<gene>
    <name evidence="3" type="primary">TY3B-I_229</name>
    <name evidence="3" type="ORF">CK203_037966</name>
</gene>
<dbReference type="Gene3D" id="3.30.70.270">
    <property type="match status" value="1"/>
</dbReference>
<dbReference type="InterPro" id="IPR053134">
    <property type="entry name" value="RNA-dir_DNA_polymerase"/>
</dbReference>
<feature type="compositionally biased region" description="Low complexity" evidence="1">
    <location>
        <begin position="247"/>
        <end position="258"/>
    </location>
</feature>
<dbReference type="PANTHER" id="PTHR24559">
    <property type="entry name" value="TRANSPOSON TY3-I GAG-POL POLYPROTEIN"/>
    <property type="match status" value="1"/>
</dbReference>
<protein>
    <submittedName>
        <fullName evidence="3">Transposon Ty3-I Gag-Pol polyprotein</fullName>
    </submittedName>
</protein>
<evidence type="ECO:0000259" key="2">
    <source>
        <dbReference type="Pfam" id="PF00078"/>
    </source>
</evidence>
<feature type="region of interest" description="Disordered" evidence="1">
    <location>
        <begin position="89"/>
        <end position="129"/>
    </location>
</feature>
<feature type="domain" description="Reverse transcriptase" evidence="2">
    <location>
        <begin position="350"/>
        <end position="451"/>
    </location>
</feature>
<dbReference type="Proteomes" id="UP000288805">
    <property type="component" value="Unassembled WGS sequence"/>
</dbReference>
<comment type="caution">
    <text evidence="3">The sequence shown here is derived from an EMBL/GenBank/DDBJ whole genome shotgun (WGS) entry which is preliminary data.</text>
</comment>
<dbReference type="EMBL" id="QGNW01000197">
    <property type="protein sequence ID" value="RVW86140.1"/>
    <property type="molecule type" value="Genomic_DNA"/>
</dbReference>
<dbReference type="InterPro" id="IPR000477">
    <property type="entry name" value="RT_dom"/>
</dbReference>
<sequence length="453" mass="50537">MDISLESKSLPSVGNSRKSYLQVTSQKLARGGLQGVFGDLDIKYLKQNISKCRSEISGSFRRTPQLYTERKTLRASDVKYPEKVECQPDEIPGVRYPDSPRGHVARSPIRTPSGRSTRHSRTSLPDNSISYPDMLSGSLTKVSKPCYVISTACHSPRFAAISMIIDDGQPYTASPLDLFGVLAIEMVENVQLVPAPRLLTVVAHDDDVLMGVISLVVVEFEHVDPPLSFDVLSGFVSHSDDHDSNKDSSSAFNSSPNDQRVSPTIGDIEIVDFCTVDQPRELRIGLDLSTDERDSLAQLLRSYFDVFAWSYEDMPGLDPSIVKEEIQKQLSVGFLSVVEYPEWLTNFVPVPKKDGKVRVCVDFRDLNKASPKDDFPLPHIDMLVDSTTGHSMLSFMDGFSGYNQILMASEDMKKTSFITKWGTYCYRVMSFGLKNVGATYQRAATTIFHDMMH</sequence>
<proteinExistence type="predicted"/>
<dbReference type="AlphaFoldDB" id="A0A438HNT9"/>
<feature type="region of interest" description="Disordered" evidence="1">
    <location>
        <begin position="242"/>
        <end position="261"/>
    </location>
</feature>
<name>A0A438HNT9_VITVI</name>
<evidence type="ECO:0000313" key="3">
    <source>
        <dbReference type="EMBL" id="RVW86140.1"/>
    </source>
</evidence>
<dbReference type="InterPro" id="IPR043128">
    <property type="entry name" value="Rev_trsase/Diguanyl_cyclase"/>
</dbReference>
<dbReference type="PANTHER" id="PTHR24559:SF457">
    <property type="entry name" value="RNA-DIRECTED DNA POLYMERASE HOMOLOG"/>
    <property type="match status" value="1"/>
</dbReference>
<accession>A0A438HNT9</accession>
<evidence type="ECO:0000313" key="4">
    <source>
        <dbReference type="Proteomes" id="UP000288805"/>
    </source>
</evidence>
<dbReference type="SUPFAM" id="SSF56672">
    <property type="entry name" value="DNA/RNA polymerases"/>
    <property type="match status" value="1"/>
</dbReference>
<dbReference type="Gene3D" id="3.10.10.10">
    <property type="entry name" value="HIV Type 1 Reverse Transcriptase, subunit A, domain 1"/>
    <property type="match status" value="1"/>
</dbReference>
<dbReference type="Pfam" id="PF00078">
    <property type="entry name" value="RVT_1"/>
    <property type="match status" value="1"/>
</dbReference>
<organism evidence="3 4">
    <name type="scientific">Vitis vinifera</name>
    <name type="common">Grape</name>
    <dbReference type="NCBI Taxonomy" id="29760"/>
    <lineage>
        <taxon>Eukaryota</taxon>
        <taxon>Viridiplantae</taxon>
        <taxon>Streptophyta</taxon>
        <taxon>Embryophyta</taxon>
        <taxon>Tracheophyta</taxon>
        <taxon>Spermatophyta</taxon>
        <taxon>Magnoliopsida</taxon>
        <taxon>eudicotyledons</taxon>
        <taxon>Gunneridae</taxon>
        <taxon>Pentapetalae</taxon>
        <taxon>rosids</taxon>
        <taxon>Vitales</taxon>
        <taxon>Vitaceae</taxon>
        <taxon>Viteae</taxon>
        <taxon>Vitis</taxon>
    </lineage>
</organism>
<reference evidence="3 4" key="1">
    <citation type="journal article" date="2018" name="PLoS Genet.">
        <title>Population sequencing reveals clonal diversity and ancestral inbreeding in the grapevine cultivar Chardonnay.</title>
        <authorList>
            <person name="Roach M.J."/>
            <person name="Johnson D.L."/>
            <person name="Bohlmann J."/>
            <person name="van Vuuren H.J."/>
            <person name="Jones S.J."/>
            <person name="Pretorius I.S."/>
            <person name="Schmidt S.A."/>
            <person name="Borneman A.R."/>
        </authorList>
    </citation>
    <scope>NUCLEOTIDE SEQUENCE [LARGE SCALE GENOMIC DNA]</scope>
    <source>
        <strain evidence="4">cv. Chardonnay</strain>
        <tissue evidence="3">Leaf</tissue>
    </source>
</reference>